<proteinExistence type="predicted"/>
<dbReference type="AlphaFoldDB" id="A0A9R1QVQ4"/>
<dbReference type="EMBL" id="LT934116">
    <property type="protein sequence ID" value="VAH84493.1"/>
    <property type="molecule type" value="Genomic_DNA"/>
</dbReference>
<dbReference type="PANTHER" id="PTHR33074">
    <property type="entry name" value="EXPRESSED PROTEIN-RELATED"/>
    <property type="match status" value="1"/>
</dbReference>
<name>A0A9R1QVQ4_TRITD</name>
<sequence length="623" mass="69393">MATSAADAAAAAATVPSYPAWVLLEKKGYDDELDRVDSASATSETFGGRAVKVAFYLVPPPEVSYFCFHLSKLEGDDDDFDFQPLFLFSAKGFVLFRLLFINRSDRSNLVEYFMYKAGGGKPSLEPIPSTPLGSSCDSICLSIVPCPDDEDNYVLADLSVGRDLGHYDLHVYSSKTHQWSTKPLQLPESPAVRTNDDLPCQFNKVLVLGANEFGWVDLWRGIVTCKVLDNDPVLRLIPLPKPEINNPHVIGGDVEFIRDVTYRNGIFKFIEIDNFCIPAIARDETSNIISKTMQHFDSNDIIHDSELIYPVLKQAEPIIVPDGWKIQSYFRFPSRDYWLRTHAVHVDEISEYDPKYCKVSPQWLAFAENSTLRNLKTYCPTFGIHGDSVVYLLAKVKPEDYKTWIVGVDIEKKMLRLIQPYTYAEGGYALPTLLPSTFSYYLNNTTPGLFPSTETNYSENALNNATIHGDTSVPDLGYDPLSCAGEATSAPRTLNFEETNQPLSSNECGNIGQTITLQSLHAILTSSGSESGYLHPRMKLSLKTKEDGKIWLSLPLGCHFSKPSGPELKLFNSLIARQSTLPASLKHLGLNNISWRPNIPIFGLLSPVNVLDCGLRNLAQPHQ</sequence>
<feature type="domain" description="DUF1618" evidence="1">
    <location>
        <begin position="215"/>
        <end position="391"/>
    </location>
</feature>
<dbReference type="InterPro" id="IPR011676">
    <property type="entry name" value="DUF1618"/>
</dbReference>
<evidence type="ECO:0000313" key="2">
    <source>
        <dbReference type="EMBL" id="VAH84493.1"/>
    </source>
</evidence>
<gene>
    <name evidence="2" type="ORF">TRITD_3Bv1G249990</name>
</gene>
<evidence type="ECO:0000313" key="3">
    <source>
        <dbReference type="Proteomes" id="UP000324705"/>
    </source>
</evidence>
<dbReference type="PANTHER" id="PTHR33074:SF77">
    <property type="entry name" value="OS03G0178900 PROTEIN"/>
    <property type="match status" value="1"/>
</dbReference>
<dbReference type="Gramene" id="TRITD3Bv1G249990.4">
    <property type="protein sequence ID" value="TRITD3Bv1G249990.4"/>
    <property type="gene ID" value="TRITD3Bv1G249990"/>
</dbReference>
<keyword evidence="3" id="KW-1185">Reference proteome</keyword>
<evidence type="ECO:0000259" key="1">
    <source>
        <dbReference type="Pfam" id="PF07762"/>
    </source>
</evidence>
<organism evidence="2 3">
    <name type="scientific">Triticum turgidum subsp. durum</name>
    <name type="common">Durum wheat</name>
    <name type="synonym">Triticum durum</name>
    <dbReference type="NCBI Taxonomy" id="4567"/>
    <lineage>
        <taxon>Eukaryota</taxon>
        <taxon>Viridiplantae</taxon>
        <taxon>Streptophyta</taxon>
        <taxon>Embryophyta</taxon>
        <taxon>Tracheophyta</taxon>
        <taxon>Spermatophyta</taxon>
        <taxon>Magnoliopsida</taxon>
        <taxon>Liliopsida</taxon>
        <taxon>Poales</taxon>
        <taxon>Poaceae</taxon>
        <taxon>BOP clade</taxon>
        <taxon>Pooideae</taxon>
        <taxon>Triticodae</taxon>
        <taxon>Triticeae</taxon>
        <taxon>Triticinae</taxon>
        <taxon>Triticum</taxon>
    </lineage>
</organism>
<accession>A0A9R1QVQ4</accession>
<dbReference type="Pfam" id="PF07762">
    <property type="entry name" value="DUF1618"/>
    <property type="match status" value="1"/>
</dbReference>
<dbReference type="Proteomes" id="UP000324705">
    <property type="component" value="Chromosome 3B"/>
</dbReference>
<reference evidence="2 3" key="1">
    <citation type="submission" date="2017-09" db="EMBL/GenBank/DDBJ databases">
        <authorList>
            <consortium name="International Durum Wheat Genome Sequencing Consortium (IDWGSC)"/>
            <person name="Milanesi L."/>
        </authorList>
    </citation>
    <scope>NUCLEOTIDE SEQUENCE [LARGE SCALE GENOMIC DNA]</scope>
    <source>
        <strain evidence="3">cv. Svevo</strain>
    </source>
</reference>
<protein>
    <recommendedName>
        <fullName evidence="1">DUF1618 domain-containing protein</fullName>
    </recommendedName>
</protein>